<feature type="region of interest" description="Disordered" evidence="1">
    <location>
        <begin position="1"/>
        <end position="21"/>
    </location>
</feature>
<sequence>MVTRKVARKNRRSSIRSRGSHVQNPYLQATVKLFLHVLYRRFIGTWNHVRIAQGRYKWAPMWARRKRALKKPILSKEGWEGPCPHKQQFTRGEKKGRVLRNK</sequence>
<reference evidence="2" key="1">
    <citation type="submission" date="2023-10" db="EMBL/GenBank/DDBJ databases">
        <authorList>
            <person name="Domelevo Entfellner J.-B."/>
        </authorList>
    </citation>
    <scope>NUCLEOTIDE SEQUENCE</scope>
</reference>
<feature type="compositionally biased region" description="Basic residues" evidence="1">
    <location>
        <begin position="1"/>
        <end position="19"/>
    </location>
</feature>
<accession>A0AA87B6K5</accession>
<evidence type="ECO:0000313" key="3">
    <source>
        <dbReference type="Proteomes" id="UP001189624"/>
    </source>
</evidence>
<evidence type="ECO:0000256" key="1">
    <source>
        <dbReference type="SAM" id="MobiDB-lite"/>
    </source>
</evidence>
<dbReference type="Proteomes" id="UP001189624">
    <property type="component" value="Chromosome 10"/>
</dbReference>
<name>A0AA87B6K5_9FABA</name>
<dbReference type="EMBL" id="OY731407">
    <property type="protein sequence ID" value="CAJ1976951.1"/>
    <property type="molecule type" value="Genomic_DNA"/>
</dbReference>
<proteinExistence type="predicted"/>
<dbReference type="Gramene" id="rna-AYBTSS11_LOCUS29094">
    <property type="protein sequence ID" value="CAJ1976951.1"/>
    <property type="gene ID" value="gene-AYBTSS11_LOCUS29094"/>
</dbReference>
<gene>
    <name evidence="2" type="ORF">AYBTSS11_LOCUS29094</name>
</gene>
<evidence type="ECO:0000313" key="2">
    <source>
        <dbReference type="EMBL" id="CAJ1976951.1"/>
    </source>
</evidence>
<dbReference type="AlphaFoldDB" id="A0AA87B6K5"/>
<keyword evidence="3" id="KW-1185">Reference proteome</keyword>
<protein>
    <submittedName>
        <fullName evidence="2">Uncharacterized protein</fullName>
    </submittedName>
</protein>
<feature type="region of interest" description="Disordered" evidence="1">
    <location>
        <begin position="76"/>
        <end position="102"/>
    </location>
</feature>
<organism evidence="2 3">
    <name type="scientific">Sphenostylis stenocarpa</name>
    <dbReference type="NCBI Taxonomy" id="92480"/>
    <lineage>
        <taxon>Eukaryota</taxon>
        <taxon>Viridiplantae</taxon>
        <taxon>Streptophyta</taxon>
        <taxon>Embryophyta</taxon>
        <taxon>Tracheophyta</taxon>
        <taxon>Spermatophyta</taxon>
        <taxon>Magnoliopsida</taxon>
        <taxon>eudicotyledons</taxon>
        <taxon>Gunneridae</taxon>
        <taxon>Pentapetalae</taxon>
        <taxon>rosids</taxon>
        <taxon>fabids</taxon>
        <taxon>Fabales</taxon>
        <taxon>Fabaceae</taxon>
        <taxon>Papilionoideae</taxon>
        <taxon>50 kb inversion clade</taxon>
        <taxon>NPAAA clade</taxon>
        <taxon>indigoferoid/millettioid clade</taxon>
        <taxon>Phaseoleae</taxon>
        <taxon>Sphenostylis</taxon>
    </lineage>
</organism>